<dbReference type="PANTHER" id="PTHR35007">
    <property type="entry name" value="INTEGRAL MEMBRANE PROTEIN-RELATED"/>
    <property type="match status" value="1"/>
</dbReference>
<dbReference type="EMBL" id="SOBT01000012">
    <property type="protein sequence ID" value="TDU24249.1"/>
    <property type="molecule type" value="Genomic_DNA"/>
</dbReference>
<organism evidence="8 9">
    <name type="scientific">Panacagrimonas perspica</name>
    <dbReference type="NCBI Taxonomy" id="381431"/>
    <lineage>
        <taxon>Bacteria</taxon>
        <taxon>Pseudomonadati</taxon>
        <taxon>Pseudomonadota</taxon>
        <taxon>Gammaproteobacteria</taxon>
        <taxon>Nevskiales</taxon>
        <taxon>Nevskiaceae</taxon>
        <taxon>Panacagrimonas</taxon>
    </lineage>
</organism>
<evidence type="ECO:0000256" key="5">
    <source>
        <dbReference type="ARBA" id="ARBA00023136"/>
    </source>
</evidence>
<sequence>MNVGAIILFAAALILAGLAIWLLIYADARARRDEMLLRLRAGEEAAAAVRSSREAQLRSPLLRFACHMVWRTGSEAEPSTVAKMLWVLSAMVPVTLLLFGRFGGLAVLGLVFAFGYGFLRQRAARRRAKIVEQLPAFLEAGLRVLQAGNTLEEALSTAAAESPEPLRPLFVSVGRQVRLGAPLEQVLIEMAEIHRSRDIKVIALAASINRKYGGSLRNIFRSLISAIRARDAAARELRALTAETRFSAVVLAVIPAFLTIYIYLQNRLYYAQMWESLGGRITLIVAVAMQVIGVGVIYRMMSVTEDNE</sequence>
<comment type="caution">
    <text evidence="8">The sequence shown here is derived from an EMBL/GenBank/DDBJ whole genome shotgun (WGS) entry which is preliminary data.</text>
</comment>
<keyword evidence="2" id="KW-1003">Cell membrane</keyword>
<evidence type="ECO:0000256" key="6">
    <source>
        <dbReference type="SAM" id="Phobius"/>
    </source>
</evidence>
<dbReference type="OrthoDB" id="597333at2"/>
<dbReference type="Pfam" id="PF00482">
    <property type="entry name" value="T2SSF"/>
    <property type="match status" value="1"/>
</dbReference>
<dbReference type="RefSeq" id="WP_133883667.1">
    <property type="nucleotide sequence ID" value="NZ_MWIN01000003.1"/>
</dbReference>
<evidence type="ECO:0000256" key="2">
    <source>
        <dbReference type="ARBA" id="ARBA00022475"/>
    </source>
</evidence>
<feature type="transmembrane region" description="Helical" evidence="6">
    <location>
        <begin position="102"/>
        <end position="119"/>
    </location>
</feature>
<dbReference type="AlphaFoldDB" id="A0A4R7NU48"/>
<evidence type="ECO:0000313" key="8">
    <source>
        <dbReference type="EMBL" id="TDU24249.1"/>
    </source>
</evidence>
<accession>A0A4R7NU48</accession>
<dbReference type="InterPro" id="IPR018076">
    <property type="entry name" value="T2SS_GspF_dom"/>
</dbReference>
<name>A0A4R7NU48_9GAMM</name>
<evidence type="ECO:0000313" key="9">
    <source>
        <dbReference type="Proteomes" id="UP000295341"/>
    </source>
</evidence>
<keyword evidence="9" id="KW-1185">Reference proteome</keyword>
<feature type="transmembrane region" description="Helical" evidence="6">
    <location>
        <begin position="246"/>
        <end position="265"/>
    </location>
</feature>
<keyword evidence="3 6" id="KW-0812">Transmembrane</keyword>
<feature type="transmembrane region" description="Helical" evidence="6">
    <location>
        <begin position="277"/>
        <end position="298"/>
    </location>
</feature>
<evidence type="ECO:0000256" key="3">
    <source>
        <dbReference type="ARBA" id="ARBA00022692"/>
    </source>
</evidence>
<proteinExistence type="predicted"/>
<gene>
    <name evidence="8" type="ORF">DFR24_4514</name>
</gene>
<evidence type="ECO:0000259" key="7">
    <source>
        <dbReference type="Pfam" id="PF00482"/>
    </source>
</evidence>
<feature type="transmembrane region" description="Helical" evidence="6">
    <location>
        <begin position="6"/>
        <end position="26"/>
    </location>
</feature>
<reference evidence="8 9" key="1">
    <citation type="submission" date="2019-03" db="EMBL/GenBank/DDBJ databases">
        <title>Genomic Encyclopedia of Type Strains, Phase IV (KMG-IV): sequencing the most valuable type-strain genomes for metagenomic binning, comparative biology and taxonomic classification.</title>
        <authorList>
            <person name="Goeker M."/>
        </authorList>
    </citation>
    <scope>NUCLEOTIDE SEQUENCE [LARGE SCALE GENOMIC DNA]</scope>
    <source>
        <strain evidence="8 9">DSM 26377</strain>
    </source>
</reference>
<feature type="domain" description="Type II secretion system protein GspF" evidence="7">
    <location>
        <begin position="143"/>
        <end position="263"/>
    </location>
</feature>
<keyword evidence="4 6" id="KW-1133">Transmembrane helix</keyword>
<dbReference type="PANTHER" id="PTHR35007:SF1">
    <property type="entry name" value="PILUS ASSEMBLY PROTEIN"/>
    <property type="match status" value="1"/>
</dbReference>
<evidence type="ECO:0000256" key="4">
    <source>
        <dbReference type="ARBA" id="ARBA00022989"/>
    </source>
</evidence>
<evidence type="ECO:0000256" key="1">
    <source>
        <dbReference type="ARBA" id="ARBA00004651"/>
    </source>
</evidence>
<keyword evidence="5 6" id="KW-0472">Membrane</keyword>
<dbReference type="Proteomes" id="UP000295341">
    <property type="component" value="Unassembled WGS sequence"/>
</dbReference>
<comment type="subcellular location">
    <subcellularLocation>
        <location evidence="1">Cell membrane</location>
        <topology evidence="1">Multi-pass membrane protein</topology>
    </subcellularLocation>
</comment>
<protein>
    <submittedName>
        <fullName evidence="8">Tight adherence protein B</fullName>
    </submittedName>
</protein>
<dbReference type="GO" id="GO:0005886">
    <property type="term" value="C:plasma membrane"/>
    <property type="evidence" value="ECO:0007669"/>
    <property type="project" value="UniProtKB-SubCell"/>
</dbReference>